<dbReference type="EMBL" id="LXSF01000012">
    <property type="protein sequence ID" value="OAM15654.1"/>
    <property type="molecule type" value="Genomic_DNA"/>
</dbReference>
<dbReference type="AlphaFoldDB" id="A0A1A9RAS2"/>
<dbReference type="Proteomes" id="UP000078003">
    <property type="component" value="Unassembled WGS sequence"/>
</dbReference>
<name>A0A1A9RAS2_EIKCO</name>
<protein>
    <submittedName>
        <fullName evidence="1">Uncharacterized protein</fullName>
    </submittedName>
</protein>
<evidence type="ECO:0000313" key="2">
    <source>
        <dbReference type="Proteomes" id="UP000078003"/>
    </source>
</evidence>
<organism evidence="1 2">
    <name type="scientific">Eikenella corrodens</name>
    <dbReference type="NCBI Taxonomy" id="539"/>
    <lineage>
        <taxon>Bacteria</taxon>
        <taxon>Pseudomonadati</taxon>
        <taxon>Pseudomonadota</taxon>
        <taxon>Betaproteobacteria</taxon>
        <taxon>Neisseriales</taxon>
        <taxon>Neisseriaceae</taxon>
        <taxon>Eikenella</taxon>
    </lineage>
</organism>
<reference evidence="2" key="1">
    <citation type="submission" date="2016-05" db="EMBL/GenBank/DDBJ databases">
        <title>Draft genome of Corynebacterium afermentans subsp. afermentans LCDC 88199T.</title>
        <authorList>
            <person name="Bernier A.-M."/>
            <person name="Bernard K."/>
        </authorList>
    </citation>
    <scope>NUCLEOTIDE SEQUENCE [LARGE SCALE GENOMIC DNA]</scope>
    <source>
        <strain evidence="2">NML01-0328</strain>
    </source>
</reference>
<sequence length="254" mass="28923">MFRLRKHYFDGIDSAGNALIAYAAELHYHGIKLPYSALIFSPAHGCTIERSCLSASQLSPNSIRQPKLGLEGRWQALSDGVRLTLPAGGKHRLVWHAHTPNARFQVALNGQEYGGLGYAETLEMDFWPQQLPLCELYWGRFVSEQHYVVWIEWRGEVPLKRLYYNGVLTEDFVLEAGGLKAPAFGLHLAFAAPETIKDEPLLAIAARNPLLRLLFSRRFLSSREQKWKSHATLRLPENIAVEGWALYERVLWQK</sequence>
<dbReference type="RefSeq" id="WP_064104835.1">
    <property type="nucleotide sequence ID" value="NZ_JAWFMW010000040.1"/>
</dbReference>
<accession>A0A1A9RAS2</accession>
<proteinExistence type="predicted"/>
<comment type="caution">
    <text evidence="1">The sequence shown here is derived from an EMBL/GenBank/DDBJ whole genome shotgun (WGS) entry which is preliminary data.</text>
</comment>
<evidence type="ECO:0000313" key="1">
    <source>
        <dbReference type="EMBL" id="OAM15654.1"/>
    </source>
</evidence>
<gene>
    <name evidence="1" type="ORF">A7P85_10885</name>
</gene>